<dbReference type="PANTHER" id="PTHR21143:SF133">
    <property type="entry name" value="GUSTATORY AND PHEROMONE RECEPTOR 32A-RELATED"/>
    <property type="match status" value="1"/>
</dbReference>
<keyword evidence="2 8" id="KW-1003">Cell membrane</keyword>
<evidence type="ECO:0000256" key="4">
    <source>
        <dbReference type="ARBA" id="ARBA00022989"/>
    </source>
</evidence>
<dbReference type="eggNOG" id="ENOG502T2WN">
    <property type="taxonomic scope" value="Eukaryota"/>
</dbReference>
<dbReference type="GO" id="GO:0050909">
    <property type="term" value="P:sensory perception of taste"/>
    <property type="evidence" value="ECO:0007669"/>
    <property type="project" value="InterPro"/>
</dbReference>
<reference evidence="9 10" key="1">
    <citation type="journal article" date="2007" name="Nature">
        <title>Evolution of genes and genomes on the Drosophila phylogeny.</title>
        <authorList>
            <consortium name="Drosophila 12 Genomes Consortium"/>
            <person name="Clark A.G."/>
            <person name="Eisen M.B."/>
            <person name="Smith D.R."/>
            <person name="Bergman C.M."/>
            <person name="Oliver B."/>
            <person name="Markow T.A."/>
            <person name="Kaufman T.C."/>
            <person name="Kellis M."/>
            <person name="Gelbart W."/>
            <person name="Iyer V.N."/>
            <person name="Pollard D.A."/>
            <person name="Sackton T.B."/>
            <person name="Larracuente A.M."/>
            <person name="Singh N.D."/>
            <person name="Abad J.P."/>
            <person name="Abt D.N."/>
            <person name="Adryan B."/>
            <person name="Aguade M."/>
            <person name="Akashi H."/>
            <person name="Anderson W.W."/>
            <person name="Aquadro C.F."/>
            <person name="Ardell D.H."/>
            <person name="Arguello R."/>
            <person name="Artieri C.G."/>
            <person name="Barbash D.A."/>
            <person name="Barker D."/>
            <person name="Barsanti P."/>
            <person name="Batterham P."/>
            <person name="Batzoglou S."/>
            <person name="Begun D."/>
            <person name="Bhutkar A."/>
            <person name="Blanco E."/>
            <person name="Bosak S.A."/>
            <person name="Bradley R.K."/>
            <person name="Brand A.D."/>
            <person name="Brent M.R."/>
            <person name="Brooks A.N."/>
            <person name="Brown R.H."/>
            <person name="Butlin R.K."/>
            <person name="Caggese C."/>
            <person name="Calvi B.R."/>
            <person name="Bernardo de Carvalho A."/>
            <person name="Caspi A."/>
            <person name="Castrezana S."/>
            <person name="Celniker S.E."/>
            <person name="Chang J.L."/>
            <person name="Chapple C."/>
            <person name="Chatterji S."/>
            <person name="Chinwalla A."/>
            <person name="Civetta A."/>
            <person name="Clifton S.W."/>
            <person name="Comeron J.M."/>
            <person name="Costello J.C."/>
            <person name="Coyne J.A."/>
            <person name="Daub J."/>
            <person name="David R.G."/>
            <person name="Delcher A.L."/>
            <person name="Delehaunty K."/>
            <person name="Do C.B."/>
            <person name="Ebling H."/>
            <person name="Edwards K."/>
            <person name="Eickbush T."/>
            <person name="Evans J.D."/>
            <person name="Filipski A."/>
            <person name="Findeiss S."/>
            <person name="Freyhult E."/>
            <person name="Fulton L."/>
            <person name="Fulton R."/>
            <person name="Garcia A.C."/>
            <person name="Gardiner A."/>
            <person name="Garfield D.A."/>
            <person name="Garvin B.E."/>
            <person name="Gibson G."/>
            <person name="Gilbert D."/>
            <person name="Gnerre S."/>
            <person name="Godfrey J."/>
            <person name="Good R."/>
            <person name="Gotea V."/>
            <person name="Gravely B."/>
            <person name="Greenberg A.J."/>
            <person name="Griffiths-Jones S."/>
            <person name="Gross S."/>
            <person name="Guigo R."/>
            <person name="Gustafson E.A."/>
            <person name="Haerty W."/>
            <person name="Hahn M.W."/>
            <person name="Halligan D.L."/>
            <person name="Halpern A.L."/>
            <person name="Halter G.M."/>
            <person name="Han M.V."/>
            <person name="Heger A."/>
            <person name="Hillier L."/>
            <person name="Hinrichs A.S."/>
            <person name="Holmes I."/>
            <person name="Hoskins R.A."/>
            <person name="Hubisz M.J."/>
            <person name="Hultmark D."/>
            <person name="Huntley M.A."/>
            <person name="Jaffe D.B."/>
            <person name="Jagadeeshan S."/>
            <person name="Jeck W.R."/>
            <person name="Johnson J."/>
            <person name="Jones C.D."/>
            <person name="Jordan W.C."/>
            <person name="Karpen G.H."/>
            <person name="Kataoka E."/>
            <person name="Keightley P.D."/>
            <person name="Kheradpour P."/>
            <person name="Kirkness E.F."/>
            <person name="Koerich L.B."/>
            <person name="Kristiansen K."/>
            <person name="Kudrna D."/>
            <person name="Kulathinal R.J."/>
            <person name="Kumar S."/>
            <person name="Kwok R."/>
            <person name="Lander E."/>
            <person name="Langley C.H."/>
            <person name="Lapoint R."/>
            <person name="Lazzaro B.P."/>
            <person name="Lee S.J."/>
            <person name="Levesque L."/>
            <person name="Li R."/>
            <person name="Lin C.F."/>
            <person name="Lin M.F."/>
            <person name="Lindblad-Toh K."/>
            <person name="Llopart A."/>
            <person name="Long M."/>
            <person name="Low L."/>
            <person name="Lozovsky E."/>
            <person name="Lu J."/>
            <person name="Luo M."/>
            <person name="Machado C.A."/>
            <person name="Makalowski W."/>
            <person name="Marzo M."/>
            <person name="Matsuda M."/>
            <person name="Matzkin L."/>
            <person name="McAllister B."/>
            <person name="McBride C.S."/>
            <person name="McKernan B."/>
            <person name="McKernan K."/>
            <person name="Mendez-Lago M."/>
            <person name="Minx P."/>
            <person name="Mollenhauer M.U."/>
            <person name="Montooth K."/>
            <person name="Mount S.M."/>
            <person name="Mu X."/>
            <person name="Myers E."/>
            <person name="Negre B."/>
            <person name="Newfeld S."/>
            <person name="Nielsen R."/>
            <person name="Noor M.A."/>
            <person name="O'Grady P."/>
            <person name="Pachter L."/>
            <person name="Papaceit M."/>
            <person name="Parisi M.J."/>
            <person name="Parisi M."/>
            <person name="Parts L."/>
            <person name="Pedersen J.S."/>
            <person name="Pesole G."/>
            <person name="Phillippy A.M."/>
            <person name="Ponting C.P."/>
            <person name="Pop M."/>
            <person name="Porcelli D."/>
            <person name="Powell J.R."/>
            <person name="Prohaska S."/>
            <person name="Pruitt K."/>
            <person name="Puig M."/>
            <person name="Quesneville H."/>
            <person name="Ram K.R."/>
            <person name="Rand D."/>
            <person name="Rasmussen M.D."/>
            <person name="Reed L.K."/>
            <person name="Reenan R."/>
            <person name="Reily A."/>
            <person name="Remington K.A."/>
            <person name="Rieger T.T."/>
            <person name="Ritchie M.G."/>
            <person name="Robin C."/>
            <person name="Rogers Y.H."/>
            <person name="Rohde C."/>
            <person name="Rozas J."/>
            <person name="Rubenfield M.J."/>
            <person name="Ruiz A."/>
            <person name="Russo S."/>
            <person name="Salzberg S.L."/>
            <person name="Sanchez-Gracia A."/>
            <person name="Saranga D.J."/>
            <person name="Sato H."/>
            <person name="Schaeffer S.W."/>
            <person name="Schatz M.C."/>
            <person name="Schlenke T."/>
            <person name="Schwartz R."/>
            <person name="Segarra C."/>
            <person name="Singh R.S."/>
            <person name="Sirot L."/>
            <person name="Sirota M."/>
            <person name="Sisneros N.B."/>
            <person name="Smith C.D."/>
            <person name="Smith T.F."/>
            <person name="Spieth J."/>
            <person name="Stage D.E."/>
            <person name="Stark A."/>
            <person name="Stephan W."/>
            <person name="Strausberg R.L."/>
            <person name="Strempel S."/>
            <person name="Sturgill D."/>
            <person name="Sutton G."/>
            <person name="Sutton G.G."/>
            <person name="Tao W."/>
            <person name="Teichmann S."/>
            <person name="Tobari Y.N."/>
            <person name="Tomimura Y."/>
            <person name="Tsolas J.M."/>
            <person name="Valente V.L."/>
            <person name="Venter E."/>
            <person name="Venter J.C."/>
            <person name="Vicario S."/>
            <person name="Vieira F.G."/>
            <person name="Vilella A.J."/>
            <person name="Villasante A."/>
            <person name="Walenz B."/>
            <person name="Wang J."/>
            <person name="Wasserman M."/>
            <person name="Watts T."/>
            <person name="Wilson D."/>
            <person name="Wilson R.K."/>
            <person name="Wing R.A."/>
            <person name="Wolfner M.F."/>
            <person name="Wong A."/>
            <person name="Wong G.K."/>
            <person name="Wu C.I."/>
            <person name="Wu G."/>
            <person name="Yamamoto D."/>
            <person name="Yang H.P."/>
            <person name="Yang S.P."/>
            <person name="Yorke J.A."/>
            <person name="Yoshida K."/>
            <person name="Zdobnov E."/>
            <person name="Zhang P."/>
            <person name="Zhang Y."/>
            <person name="Zimin A.V."/>
            <person name="Baldwin J."/>
            <person name="Abdouelleil A."/>
            <person name="Abdulkadir J."/>
            <person name="Abebe A."/>
            <person name="Abera B."/>
            <person name="Abreu J."/>
            <person name="Acer S.C."/>
            <person name="Aftuck L."/>
            <person name="Alexander A."/>
            <person name="An P."/>
            <person name="Anderson E."/>
            <person name="Anderson S."/>
            <person name="Arachi H."/>
            <person name="Azer M."/>
            <person name="Bachantsang P."/>
            <person name="Barry A."/>
            <person name="Bayul T."/>
            <person name="Berlin A."/>
            <person name="Bessette D."/>
            <person name="Bloom T."/>
            <person name="Blye J."/>
            <person name="Boguslavskiy L."/>
            <person name="Bonnet C."/>
            <person name="Boukhgalter B."/>
            <person name="Bourzgui I."/>
            <person name="Brown A."/>
            <person name="Cahill P."/>
            <person name="Channer S."/>
            <person name="Cheshatsang Y."/>
            <person name="Chuda L."/>
            <person name="Citroen M."/>
            <person name="Collymore A."/>
            <person name="Cooke P."/>
            <person name="Costello M."/>
            <person name="D'Aco K."/>
            <person name="Daza R."/>
            <person name="De Haan G."/>
            <person name="DeGray S."/>
            <person name="DeMaso C."/>
            <person name="Dhargay N."/>
            <person name="Dooley K."/>
            <person name="Dooley E."/>
            <person name="Doricent M."/>
            <person name="Dorje P."/>
            <person name="Dorjee K."/>
            <person name="Dupes A."/>
            <person name="Elong R."/>
            <person name="Falk J."/>
            <person name="Farina A."/>
            <person name="Faro S."/>
            <person name="Ferguson D."/>
            <person name="Fisher S."/>
            <person name="Foley C.D."/>
            <person name="Franke A."/>
            <person name="Friedrich D."/>
            <person name="Gadbois L."/>
            <person name="Gearin G."/>
            <person name="Gearin C.R."/>
            <person name="Giannoukos G."/>
            <person name="Goode T."/>
            <person name="Graham J."/>
            <person name="Grandbois E."/>
            <person name="Grewal S."/>
            <person name="Gyaltsen K."/>
            <person name="Hafez N."/>
            <person name="Hagos B."/>
            <person name="Hall J."/>
            <person name="Henson C."/>
            <person name="Hollinger A."/>
            <person name="Honan T."/>
            <person name="Huard M.D."/>
            <person name="Hughes L."/>
            <person name="Hurhula B."/>
            <person name="Husby M.E."/>
            <person name="Kamat A."/>
            <person name="Kanga B."/>
            <person name="Kashin S."/>
            <person name="Khazanovich D."/>
            <person name="Kisner P."/>
            <person name="Lance K."/>
            <person name="Lara M."/>
            <person name="Lee W."/>
            <person name="Lennon N."/>
            <person name="Letendre F."/>
            <person name="LeVine R."/>
            <person name="Lipovsky A."/>
            <person name="Liu X."/>
            <person name="Liu J."/>
            <person name="Liu S."/>
            <person name="Lokyitsang T."/>
            <person name="Lokyitsang Y."/>
            <person name="Lubonja R."/>
            <person name="Lui A."/>
            <person name="MacDonald P."/>
            <person name="Magnisalis V."/>
            <person name="Maru K."/>
            <person name="Matthews C."/>
            <person name="McCusker W."/>
            <person name="McDonough S."/>
            <person name="Mehta T."/>
            <person name="Meldrim J."/>
            <person name="Meneus L."/>
            <person name="Mihai O."/>
            <person name="Mihalev A."/>
            <person name="Mihova T."/>
            <person name="Mittelman R."/>
            <person name="Mlenga V."/>
            <person name="Montmayeur A."/>
            <person name="Mulrain L."/>
            <person name="Navidi A."/>
            <person name="Naylor J."/>
            <person name="Negash T."/>
            <person name="Nguyen T."/>
            <person name="Nguyen N."/>
            <person name="Nicol R."/>
            <person name="Norbu C."/>
            <person name="Norbu N."/>
            <person name="Novod N."/>
            <person name="O'Neill B."/>
            <person name="Osman S."/>
            <person name="Markiewicz E."/>
            <person name="Oyono O.L."/>
            <person name="Patti C."/>
            <person name="Phunkhang P."/>
            <person name="Pierre F."/>
            <person name="Priest M."/>
            <person name="Raghuraman S."/>
            <person name="Rege F."/>
            <person name="Reyes R."/>
            <person name="Rise C."/>
            <person name="Rogov P."/>
            <person name="Ross K."/>
            <person name="Ryan E."/>
            <person name="Settipalli S."/>
            <person name="Shea T."/>
            <person name="Sherpa N."/>
            <person name="Shi L."/>
            <person name="Shih D."/>
            <person name="Sparrow T."/>
            <person name="Spaulding J."/>
            <person name="Stalker J."/>
            <person name="Stange-Thomann N."/>
            <person name="Stavropoulos S."/>
            <person name="Stone C."/>
            <person name="Strader C."/>
            <person name="Tesfaye S."/>
            <person name="Thomson T."/>
            <person name="Thoulutsang Y."/>
            <person name="Thoulutsang D."/>
            <person name="Topham K."/>
            <person name="Topping I."/>
            <person name="Tsamla T."/>
            <person name="Vassiliev H."/>
            <person name="Vo A."/>
            <person name="Wangchuk T."/>
            <person name="Wangdi T."/>
            <person name="Weiand M."/>
            <person name="Wilkinson J."/>
            <person name="Wilson A."/>
            <person name="Yadav S."/>
            <person name="Young G."/>
            <person name="Yu Q."/>
            <person name="Zembek L."/>
            <person name="Zhong D."/>
            <person name="Zimmer A."/>
            <person name="Zwirko Z."/>
            <person name="Jaffe D.B."/>
            <person name="Alvarez P."/>
            <person name="Brockman W."/>
            <person name="Butler J."/>
            <person name="Chin C."/>
            <person name="Gnerre S."/>
            <person name="Grabherr M."/>
            <person name="Kleber M."/>
            <person name="Mauceli E."/>
            <person name="MacCallum I."/>
        </authorList>
    </citation>
    <scope>NUCLEOTIDE SEQUENCE [LARGE SCALE GENOMIC DNA]</scope>
    <source>
        <strain evidence="10">MSH-3 / Tucson 14011-0111.49</strain>
    </source>
</reference>
<evidence type="ECO:0000256" key="2">
    <source>
        <dbReference type="ARBA" id="ARBA00022475"/>
    </source>
</evidence>
<dbReference type="PANTHER" id="PTHR21143">
    <property type="entry name" value="INVERTEBRATE GUSTATORY RECEPTOR"/>
    <property type="match status" value="1"/>
</dbReference>
<evidence type="ECO:0000256" key="6">
    <source>
        <dbReference type="ARBA" id="ARBA00023170"/>
    </source>
</evidence>
<feature type="transmembrane region" description="Helical" evidence="8">
    <location>
        <begin position="42"/>
        <end position="61"/>
    </location>
</feature>
<evidence type="ECO:0000256" key="3">
    <source>
        <dbReference type="ARBA" id="ARBA00022692"/>
    </source>
</evidence>
<comment type="subcellular location">
    <subcellularLocation>
        <location evidence="1 8">Cell membrane</location>
        <topology evidence="1 8">Multi-pass membrane protein</topology>
    </subcellularLocation>
</comment>
<evidence type="ECO:0000256" key="5">
    <source>
        <dbReference type="ARBA" id="ARBA00023136"/>
    </source>
</evidence>
<comment type="similarity">
    <text evidence="8">Belongs to the insect chemoreceptor superfamily. Gustatory receptor (GR) family.</text>
</comment>
<evidence type="ECO:0000256" key="1">
    <source>
        <dbReference type="ARBA" id="ARBA00004651"/>
    </source>
</evidence>
<evidence type="ECO:0000313" key="9">
    <source>
        <dbReference type="EMBL" id="EDW25395.1"/>
    </source>
</evidence>
<dbReference type="OMA" id="RCCWIAY"/>
<gene>
    <name evidence="9" type="primary">Dper\GL26574</name>
    <name evidence="9" type="ORF">Dper_GL26574</name>
</gene>
<feature type="transmembrane region" description="Helical" evidence="8">
    <location>
        <begin position="589"/>
        <end position="609"/>
    </location>
</feature>
<keyword evidence="10" id="KW-1185">Reference proteome</keyword>
<accession>B4GSN6</accession>
<dbReference type="OrthoDB" id="6366728at2759"/>
<dbReference type="AlphaFoldDB" id="B4GSN6"/>
<dbReference type="GO" id="GO:0030425">
    <property type="term" value="C:dendrite"/>
    <property type="evidence" value="ECO:0007669"/>
    <property type="project" value="TreeGrafter"/>
</dbReference>
<dbReference type="GO" id="GO:0008049">
    <property type="term" value="P:male courtship behavior"/>
    <property type="evidence" value="ECO:0007669"/>
    <property type="project" value="TreeGrafter"/>
</dbReference>
<evidence type="ECO:0000256" key="8">
    <source>
        <dbReference type="RuleBase" id="RU363108"/>
    </source>
</evidence>
<feature type="transmembrane region" description="Helical" evidence="8">
    <location>
        <begin position="397"/>
        <end position="418"/>
    </location>
</feature>
<feature type="transmembrane region" description="Helical" evidence="8">
    <location>
        <begin position="67"/>
        <end position="86"/>
    </location>
</feature>
<dbReference type="EMBL" id="CH479189">
    <property type="protein sequence ID" value="EDW25395.1"/>
    <property type="molecule type" value="Genomic_DNA"/>
</dbReference>
<evidence type="ECO:0000313" key="10">
    <source>
        <dbReference type="Proteomes" id="UP000008744"/>
    </source>
</evidence>
<dbReference type="Proteomes" id="UP000008744">
    <property type="component" value="Unassembled WGS sequence"/>
</dbReference>
<organism evidence="10">
    <name type="scientific">Drosophila persimilis</name>
    <name type="common">Fruit fly</name>
    <dbReference type="NCBI Taxonomy" id="7234"/>
    <lineage>
        <taxon>Eukaryota</taxon>
        <taxon>Metazoa</taxon>
        <taxon>Ecdysozoa</taxon>
        <taxon>Arthropoda</taxon>
        <taxon>Hexapoda</taxon>
        <taxon>Insecta</taxon>
        <taxon>Pterygota</taxon>
        <taxon>Neoptera</taxon>
        <taxon>Endopterygota</taxon>
        <taxon>Diptera</taxon>
        <taxon>Brachycera</taxon>
        <taxon>Muscomorpha</taxon>
        <taxon>Ephydroidea</taxon>
        <taxon>Drosophilidae</taxon>
        <taxon>Drosophila</taxon>
        <taxon>Sophophora</taxon>
    </lineage>
</organism>
<feature type="transmembrane region" description="Helical" evidence="8">
    <location>
        <begin position="12"/>
        <end position="35"/>
    </location>
</feature>
<proteinExistence type="inferred from homology"/>
<dbReference type="InterPro" id="IPR013604">
    <property type="entry name" value="7TM_chemorcpt"/>
</dbReference>
<evidence type="ECO:0000256" key="7">
    <source>
        <dbReference type="ARBA" id="ARBA00023224"/>
    </source>
</evidence>
<dbReference type="STRING" id="7234.B4GSN6"/>
<protein>
    <recommendedName>
        <fullName evidence="8">Gustatory receptor</fullName>
    </recommendedName>
</protein>
<keyword evidence="4 8" id="KW-1133">Transmembrane helix</keyword>
<dbReference type="GO" id="GO:0005886">
    <property type="term" value="C:plasma membrane"/>
    <property type="evidence" value="ECO:0007669"/>
    <property type="project" value="UniProtKB-SubCell"/>
</dbReference>
<name>B4GSN6_DROPE</name>
<feature type="transmembrane region" description="Helical" evidence="8">
    <location>
        <begin position="512"/>
        <end position="531"/>
    </location>
</feature>
<dbReference type="GO" id="GO:0007165">
    <property type="term" value="P:signal transduction"/>
    <property type="evidence" value="ECO:0007669"/>
    <property type="project" value="UniProtKB-KW"/>
</dbReference>
<dbReference type="GO" id="GO:0007635">
    <property type="term" value="P:chemosensory behavior"/>
    <property type="evidence" value="ECO:0007669"/>
    <property type="project" value="TreeGrafter"/>
</dbReference>
<comment type="function">
    <text evidence="8">Gustatory receptor which mediates acceptance or avoidance behavior, depending on its substrates.</text>
</comment>
<keyword evidence="5 8" id="KW-0472">Membrane</keyword>
<comment type="caution">
    <text evidence="8">Lacks conserved residue(s) required for the propagation of feature annotation.</text>
</comment>
<dbReference type="Pfam" id="PF08395">
    <property type="entry name" value="7tm_7"/>
    <property type="match status" value="2"/>
</dbReference>
<keyword evidence="6 8" id="KW-0675">Receptor</keyword>
<keyword evidence="3 8" id="KW-0812">Transmembrane</keyword>
<dbReference type="GO" id="GO:0030424">
    <property type="term" value="C:axon"/>
    <property type="evidence" value="ECO:0007669"/>
    <property type="project" value="TreeGrafter"/>
</dbReference>
<dbReference type="PhylomeDB" id="B4GSN6"/>
<sequence>MNSFECLTRRCLAGVFWLMGLVPLPPSSQLCSLLLSLAIRCCWIVYLVYLLSIGIGFWSVATESVGNVVGTMLFMGSTILGLLLLLESVLKQKTHRQLEDLRFQSQLQLQRLGRFGRGRQAAYLLPLIGTQFACDLVRVLISAEVGTMISPVFLVSLPLMWLLRLRYVQLVQHVMDLNHRSLQLRRSLLALAAGNDLWQPYGVQEWAQLQTLRKTYQRIFECYEVLSDCYGWGMLGLHLATSFEFVTNAYWMITGLYEEQNLLILTFNGATAVDFGTPIATLSWYGDAGAENFGGWLCWYTAIWALTVHRATRTEDCDLDCVLRYVLLVCETGSHAIIVTNTFLQQDDYDSLECCDPVVSVTVVGLLVPILGAQYLVCSNLDKFSERVISYYWKTLPSFLGLQFQIIAFIAQVMYVNLRVRLARRQLQALARELACSWPQSKLQAMYLDHQTARLVDLKRRYNELYHLYSRINERYGGSLLIIFIVFFAGFVCNAYWLFIDLRTTPSRLYPILQNLGFIVNVALQMSAACWHCQQSYNLGREIGCLISKLVKPLGSRRYNHLVSEFSLQTLHQRFVVTAKDFFSLNLHLLSSMFAAVVTYLVILIQFMFAERSANAYSG</sequence>
<dbReference type="HOGENOM" id="CLU_447804_0_0_1"/>
<feature type="transmembrane region" description="Helical" evidence="8">
    <location>
        <begin position="358"/>
        <end position="377"/>
    </location>
</feature>
<feature type="transmembrane region" description="Helical" evidence="8">
    <location>
        <begin position="480"/>
        <end position="500"/>
    </location>
</feature>
<dbReference type="GO" id="GO:0043025">
    <property type="term" value="C:neuronal cell body"/>
    <property type="evidence" value="ECO:0007669"/>
    <property type="project" value="TreeGrafter"/>
</dbReference>
<keyword evidence="7 8" id="KW-0807">Transducer</keyword>